<reference evidence="1 2" key="1">
    <citation type="journal article" date="2000" name="Mar. Ecol. Prog. Ser.">
        <title>Phylogenetic characterization of endosymbionts in three hydrothermal vent mussels: influence on host distributions.</title>
        <authorList>
            <person name="Fujiwara Y."/>
            <person name="Takai K."/>
            <person name="Uematsu K."/>
            <person name="Tsuchida S."/>
            <person name="Hunt J.C."/>
            <person name="Hashimoto J."/>
        </authorList>
    </citation>
    <scope>NUCLEOTIDE SEQUENCE [LARGE SCALE GENOMIC DNA]</scope>
    <source>
        <strain evidence="1 2">Myojin Knoll</strain>
    </source>
</reference>
<protein>
    <submittedName>
        <fullName evidence="1">Uncharacterized protein</fullName>
    </submittedName>
</protein>
<organism evidence="1 2">
    <name type="scientific">endosymbiont of Bathymodiolus septemdierum str. Myojin knoll</name>
    <dbReference type="NCBI Taxonomy" id="1303921"/>
    <lineage>
        <taxon>Bacteria</taxon>
        <taxon>Pseudomonadati</taxon>
        <taxon>Pseudomonadota</taxon>
        <taxon>Gammaproteobacteria</taxon>
        <taxon>sulfur-oxidizing symbionts</taxon>
    </lineage>
</organism>
<dbReference type="RefSeq" id="WP_066043277.1">
    <property type="nucleotide sequence ID" value="NZ_AP013042.1"/>
</dbReference>
<dbReference type="OrthoDB" id="9792294at2"/>
<dbReference type="AlphaFoldDB" id="A0A0P0UQP9"/>
<sequence length="134" mass="15040">MLNKHYTCPFSHLILSGRCGCKFAAKDCIAEKEFGACLNESASNDCSALYQNLRANSDFALKSHHQSNLSVGQQAKIKMGGLLALQEIIYQSSENNIKNITALVDNIKSEYGDFKRLPFSQLMPKISQFKFRTR</sequence>
<proteinExistence type="predicted"/>
<dbReference type="KEGG" id="ebh:BSEPE_0390"/>
<reference evidence="1 2" key="2">
    <citation type="journal article" date="2016" name="ISME J.">
        <title>Heterogeneous composition of key metabolic gene clusters in a vent mussel symbiont population.</title>
        <authorList>
            <person name="Ikuta T."/>
            <person name="Takaki Y."/>
            <person name="Nagai Y."/>
            <person name="Shimamura S."/>
            <person name="Tsuda M."/>
            <person name="Kawagucci S."/>
            <person name="Aoki Y."/>
            <person name="Inoue K."/>
            <person name="Teruya M."/>
            <person name="Satou K."/>
            <person name="Teruya K."/>
            <person name="Shimoji M."/>
            <person name="Tamotsu H."/>
            <person name="Hirano T."/>
            <person name="Maruyama T."/>
            <person name="Yoshida T."/>
        </authorList>
    </citation>
    <scope>NUCLEOTIDE SEQUENCE [LARGE SCALE GENOMIC DNA]</scope>
    <source>
        <strain evidence="1 2">Myojin Knoll</strain>
    </source>
</reference>
<keyword evidence="2" id="KW-1185">Reference proteome</keyword>
<evidence type="ECO:0000313" key="1">
    <source>
        <dbReference type="EMBL" id="BAS67403.1"/>
    </source>
</evidence>
<gene>
    <name evidence="1" type="ORF">BSEPE_0390</name>
</gene>
<accession>A0A0P0UQP9</accession>
<dbReference type="EMBL" id="AP013042">
    <property type="protein sequence ID" value="BAS67403.1"/>
    <property type="molecule type" value="Genomic_DNA"/>
</dbReference>
<dbReference type="Proteomes" id="UP000067399">
    <property type="component" value="Chromosome"/>
</dbReference>
<dbReference type="STRING" id="1303921.BSEPE_0390"/>
<name>A0A0P0UQP9_9GAMM</name>
<evidence type="ECO:0000313" key="2">
    <source>
        <dbReference type="Proteomes" id="UP000067399"/>
    </source>
</evidence>